<accession>A0A9P4TU27</accession>
<protein>
    <submittedName>
        <fullName evidence="9">Chromate transporter</fullName>
    </submittedName>
</protein>
<reference evidence="9" key="1">
    <citation type="journal article" date="2020" name="Stud. Mycol.">
        <title>101 Dothideomycetes genomes: a test case for predicting lifestyles and emergence of pathogens.</title>
        <authorList>
            <person name="Haridas S."/>
            <person name="Albert R."/>
            <person name="Binder M."/>
            <person name="Bloem J."/>
            <person name="Labutti K."/>
            <person name="Salamov A."/>
            <person name="Andreopoulos B."/>
            <person name="Baker S."/>
            <person name="Barry K."/>
            <person name="Bills G."/>
            <person name="Bluhm B."/>
            <person name="Cannon C."/>
            <person name="Castanera R."/>
            <person name="Culley D."/>
            <person name="Daum C."/>
            <person name="Ezra D."/>
            <person name="Gonzalez J."/>
            <person name="Henrissat B."/>
            <person name="Kuo A."/>
            <person name="Liang C."/>
            <person name="Lipzen A."/>
            <person name="Lutzoni F."/>
            <person name="Magnuson J."/>
            <person name="Mondo S."/>
            <person name="Nolan M."/>
            <person name="Ohm R."/>
            <person name="Pangilinan J."/>
            <person name="Park H.-J."/>
            <person name="Ramirez L."/>
            <person name="Alfaro M."/>
            <person name="Sun H."/>
            <person name="Tritt A."/>
            <person name="Yoshinaga Y."/>
            <person name="Zwiers L.-H."/>
            <person name="Turgeon B."/>
            <person name="Goodwin S."/>
            <person name="Spatafora J."/>
            <person name="Crous P."/>
            <person name="Grigoriev I."/>
        </authorList>
    </citation>
    <scope>NUCLEOTIDE SEQUENCE</scope>
    <source>
        <strain evidence="9">CBS 130266</strain>
    </source>
</reference>
<feature type="transmembrane region" description="Helical" evidence="8">
    <location>
        <begin position="353"/>
        <end position="375"/>
    </location>
</feature>
<dbReference type="GO" id="GO:0015109">
    <property type="term" value="F:chromate transmembrane transporter activity"/>
    <property type="evidence" value="ECO:0007669"/>
    <property type="project" value="InterPro"/>
</dbReference>
<comment type="subcellular location">
    <subcellularLocation>
        <location evidence="1">Cell membrane</location>
        <topology evidence="1">Multi-pass membrane protein</topology>
    </subcellularLocation>
</comment>
<feature type="transmembrane region" description="Helical" evidence="8">
    <location>
        <begin position="237"/>
        <end position="258"/>
    </location>
</feature>
<dbReference type="PANTHER" id="PTHR43663">
    <property type="entry name" value="CHROMATE TRANSPORT PROTEIN-RELATED"/>
    <property type="match status" value="1"/>
</dbReference>
<evidence type="ECO:0000256" key="8">
    <source>
        <dbReference type="SAM" id="Phobius"/>
    </source>
</evidence>
<evidence type="ECO:0000313" key="9">
    <source>
        <dbReference type="EMBL" id="KAF2421111.1"/>
    </source>
</evidence>
<keyword evidence="3" id="KW-1003">Cell membrane</keyword>
<evidence type="ECO:0000256" key="1">
    <source>
        <dbReference type="ARBA" id="ARBA00004651"/>
    </source>
</evidence>
<dbReference type="OrthoDB" id="2160638at2759"/>
<feature type="transmembrane region" description="Helical" evidence="8">
    <location>
        <begin position="201"/>
        <end position="225"/>
    </location>
</feature>
<evidence type="ECO:0000313" key="10">
    <source>
        <dbReference type="Proteomes" id="UP000800235"/>
    </source>
</evidence>
<dbReference type="PIRSF" id="PIRSF004810">
    <property type="entry name" value="ChrA"/>
    <property type="match status" value="1"/>
</dbReference>
<evidence type="ECO:0000256" key="7">
    <source>
        <dbReference type="SAM" id="MobiDB-lite"/>
    </source>
</evidence>
<feature type="transmembrane region" description="Helical" evidence="8">
    <location>
        <begin position="129"/>
        <end position="153"/>
    </location>
</feature>
<dbReference type="EMBL" id="MU007102">
    <property type="protein sequence ID" value="KAF2421111.1"/>
    <property type="molecule type" value="Genomic_DNA"/>
</dbReference>
<feature type="transmembrane region" description="Helical" evidence="8">
    <location>
        <begin position="60"/>
        <end position="83"/>
    </location>
</feature>
<feature type="transmembrane region" description="Helical" evidence="8">
    <location>
        <begin position="278"/>
        <end position="296"/>
    </location>
</feature>
<dbReference type="InterPro" id="IPR052518">
    <property type="entry name" value="CHR_Transporter"/>
</dbReference>
<keyword evidence="6 8" id="KW-0472">Membrane</keyword>
<evidence type="ECO:0000256" key="4">
    <source>
        <dbReference type="ARBA" id="ARBA00022692"/>
    </source>
</evidence>
<feature type="transmembrane region" description="Helical" evidence="8">
    <location>
        <begin position="317"/>
        <end position="341"/>
    </location>
</feature>
<gene>
    <name evidence="9" type="ORF">EJ08DRAFT_641660</name>
</gene>
<dbReference type="PANTHER" id="PTHR43663:SF1">
    <property type="entry name" value="CHROMATE TRANSPORTER"/>
    <property type="match status" value="1"/>
</dbReference>
<evidence type="ECO:0000256" key="2">
    <source>
        <dbReference type="ARBA" id="ARBA00005262"/>
    </source>
</evidence>
<dbReference type="InterPro" id="IPR014047">
    <property type="entry name" value="Chr_Tranpt_l_chain"/>
</dbReference>
<dbReference type="AlphaFoldDB" id="A0A9P4TU27"/>
<sequence>MERATQPFPEVTNKHQDIENSVELNGAKHPEENIPSSTSTNNEDDELLYENTPKFSLIQLFWYFFHNFGLFAWGGPVAQIAMIKQKIVVEEKWITLARFQRVFAVYQILPGPEAAELCMFFGCLSNGRIGGIVAGLAFILPGFILMLLASYLYTLAGLENVYFNASFRALQPVVAAMMFKATHKIADHSVVKHATKKVDPFLVIAAICTAINSALRLNIFISLGSYGVIYMFIARRLWIPAATLFILQYVGYAIYVVFRGVPSPVSLALGIAKTPSLINLFVLGLVAGSLSFGGAYTAIPFVQVEAVLKGGWLPQRVFIDCIAIGNVLPAPLVIFATFVGFQGGNTEGGLGNAFAGAVVITIGMFFPCFLFTIAGHSLLEKLVHNKFLASFFDGLCGAVIGVIAVITFQILRSSIHGTESDLLKKPVEVAISNAANSGTAAVLFTVSLAVLYKFTNKWAVIVLVASAAVAGQFLFLDEIAGH</sequence>
<organism evidence="9 10">
    <name type="scientific">Tothia fuscella</name>
    <dbReference type="NCBI Taxonomy" id="1048955"/>
    <lineage>
        <taxon>Eukaryota</taxon>
        <taxon>Fungi</taxon>
        <taxon>Dikarya</taxon>
        <taxon>Ascomycota</taxon>
        <taxon>Pezizomycotina</taxon>
        <taxon>Dothideomycetes</taxon>
        <taxon>Pleosporomycetidae</taxon>
        <taxon>Venturiales</taxon>
        <taxon>Cylindrosympodiaceae</taxon>
        <taxon>Tothia</taxon>
    </lineage>
</organism>
<comment type="similarity">
    <text evidence="2">Belongs to the chromate ion transporter (CHR) (TC 2.A.51) family.</text>
</comment>
<feature type="transmembrane region" description="Helical" evidence="8">
    <location>
        <begin position="431"/>
        <end position="451"/>
    </location>
</feature>
<evidence type="ECO:0000256" key="6">
    <source>
        <dbReference type="ARBA" id="ARBA00023136"/>
    </source>
</evidence>
<dbReference type="GO" id="GO:0005886">
    <property type="term" value="C:plasma membrane"/>
    <property type="evidence" value="ECO:0007669"/>
    <property type="project" value="UniProtKB-SubCell"/>
</dbReference>
<evidence type="ECO:0000256" key="5">
    <source>
        <dbReference type="ARBA" id="ARBA00022989"/>
    </source>
</evidence>
<proteinExistence type="inferred from homology"/>
<keyword evidence="4 8" id="KW-0812">Transmembrane</keyword>
<keyword evidence="10" id="KW-1185">Reference proteome</keyword>
<dbReference type="NCBIfam" id="TIGR00937">
    <property type="entry name" value="2A51"/>
    <property type="match status" value="1"/>
</dbReference>
<keyword evidence="5 8" id="KW-1133">Transmembrane helix</keyword>
<feature type="region of interest" description="Disordered" evidence="7">
    <location>
        <begin position="1"/>
        <end position="43"/>
    </location>
</feature>
<feature type="transmembrane region" description="Helical" evidence="8">
    <location>
        <begin position="387"/>
        <end position="411"/>
    </location>
</feature>
<comment type="caution">
    <text evidence="9">The sequence shown here is derived from an EMBL/GenBank/DDBJ whole genome shotgun (WGS) entry which is preliminary data.</text>
</comment>
<name>A0A9P4TU27_9PEZI</name>
<dbReference type="Proteomes" id="UP000800235">
    <property type="component" value="Unassembled WGS sequence"/>
</dbReference>
<dbReference type="Pfam" id="PF02417">
    <property type="entry name" value="Chromate_transp"/>
    <property type="match status" value="2"/>
</dbReference>
<evidence type="ECO:0000256" key="3">
    <source>
        <dbReference type="ARBA" id="ARBA00022475"/>
    </source>
</evidence>
<feature type="transmembrane region" description="Helical" evidence="8">
    <location>
        <begin position="458"/>
        <end position="476"/>
    </location>
</feature>
<dbReference type="InterPro" id="IPR003370">
    <property type="entry name" value="Chromate_transpt"/>
</dbReference>